<dbReference type="InterPro" id="IPR050763">
    <property type="entry name" value="ABC_transporter_ATP-binding"/>
</dbReference>
<dbReference type="PROSITE" id="PS50893">
    <property type="entry name" value="ABC_TRANSPORTER_2"/>
    <property type="match status" value="1"/>
</dbReference>
<evidence type="ECO:0000256" key="3">
    <source>
        <dbReference type="ARBA" id="ARBA00022840"/>
    </source>
</evidence>
<proteinExistence type="predicted"/>
<name>A0A942TF12_9BACI</name>
<feature type="domain" description="ABC transporter" evidence="4">
    <location>
        <begin position="4"/>
        <end position="257"/>
    </location>
</feature>
<evidence type="ECO:0000256" key="2">
    <source>
        <dbReference type="ARBA" id="ARBA00022741"/>
    </source>
</evidence>
<keyword evidence="6" id="KW-1185">Reference proteome</keyword>
<dbReference type="Proteomes" id="UP000681414">
    <property type="component" value="Unassembled WGS sequence"/>
</dbReference>
<dbReference type="PROSITE" id="PS00211">
    <property type="entry name" value="ABC_TRANSPORTER_1"/>
    <property type="match status" value="1"/>
</dbReference>
<protein>
    <submittedName>
        <fullName evidence="5">ATP-binding cassette domain-containing protein</fullName>
    </submittedName>
</protein>
<evidence type="ECO:0000256" key="1">
    <source>
        <dbReference type="ARBA" id="ARBA00022448"/>
    </source>
</evidence>
<reference evidence="5 6" key="1">
    <citation type="submission" date="2021-05" db="EMBL/GenBank/DDBJ databases">
        <title>Novel Bacillus species.</title>
        <authorList>
            <person name="Liu G."/>
        </authorList>
    </citation>
    <scope>NUCLEOTIDE SEQUENCE [LARGE SCALE GENOMIC DNA]</scope>
    <source>
        <strain evidence="6">FJAT-49780</strain>
    </source>
</reference>
<organism evidence="5 6">
    <name type="scientific">Lederbergia citri</name>
    <dbReference type="NCBI Taxonomy" id="2833580"/>
    <lineage>
        <taxon>Bacteria</taxon>
        <taxon>Bacillati</taxon>
        <taxon>Bacillota</taxon>
        <taxon>Bacilli</taxon>
        <taxon>Bacillales</taxon>
        <taxon>Bacillaceae</taxon>
        <taxon>Lederbergia</taxon>
    </lineage>
</organism>
<dbReference type="PANTHER" id="PTHR42711">
    <property type="entry name" value="ABC TRANSPORTER ATP-BINDING PROTEIN"/>
    <property type="match status" value="1"/>
</dbReference>
<evidence type="ECO:0000313" key="5">
    <source>
        <dbReference type="EMBL" id="MBS4195234.1"/>
    </source>
</evidence>
<dbReference type="GO" id="GO:0005524">
    <property type="term" value="F:ATP binding"/>
    <property type="evidence" value="ECO:0007669"/>
    <property type="project" value="UniProtKB-KW"/>
</dbReference>
<dbReference type="Gene3D" id="3.40.50.300">
    <property type="entry name" value="P-loop containing nucleotide triphosphate hydrolases"/>
    <property type="match status" value="1"/>
</dbReference>
<dbReference type="AlphaFoldDB" id="A0A942TF12"/>
<dbReference type="RefSeq" id="WP_213124466.1">
    <property type="nucleotide sequence ID" value="NZ_JAGYPG010000002.1"/>
</dbReference>
<gene>
    <name evidence="5" type="ORF">KHA97_09215</name>
</gene>
<sequence length="348" mass="39283">MNLIEVKGLTKQFRHPIKDPGLKGAIKHLFTQKYAEKLAVNDINLSVKEGEAIAYVGPNGAGKSTTIKMLTGILVPTSGTITVDGLTPYKNRMENAQKIGVVFGQRTQLWWDLPVIESFSLLKDIYEIPDDIYQENLNRFKDLLGLDEFLHLSARKISLGQRMRADLAAALLHNPKIVYLDEPTIGLDIAVKERIRTFIKEINREKGTTIILTTHDLDDIEDICERLVIIDQGRVIYDGELQAVKDAFVKERTIHFQMKEAIPSLTSLIDGLPGVILENVSGQQFSVRFNRFDISAGEIASYVMQHGEVIDFRIDEPKIEQVIRKVYDGKLDLNSGQEEETRLVPEKV</sequence>
<dbReference type="InterPro" id="IPR017871">
    <property type="entry name" value="ABC_transporter-like_CS"/>
</dbReference>
<dbReference type="SUPFAM" id="SSF52540">
    <property type="entry name" value="P-loop containing nucleoside triphosphate hydrolases"/>
    <property type="match status" value="1"/>
</dbReference>
<dbReference type="InterPro" id="IPR003593">
    <property type="entry name" value="AAA+_ATPase"/>
</dbReference>
<dbReference type="SMART" id="SM00382">
    <property type="entry name" value="AAA"/>
    <property type="match status" value="1"/>
</dbReference>
<dbReference type="Pfam" id="PF00005">
    <property type="entry name" value="ABC_tran"/>
    <property type="match status" value="1"/>
</dbReference>
<keyword evidence="1" id="KW-0813">Transport</keyword>
<dbReference type="InterPro" id="IPR003439">
    <property type="entry name" value="ABC_transporter-like_ATP-bd"/>
</dbReference>
<evidence type="ECO:0000259" key="4">
    <source>
        <dbReference type="PROSITE" id="PS50893"/>
    </source>
</evidence>
<keyword evidence="2" id="KW-0547">Nucleotide-binding</keyword>
<comment type="caution">
    <text evidence="5">The sequence shown here is derived from an EMBL/GenBank/DDBJ whole genome shotgun (WGS) entry which is preliminary data.</text>
</comment>
<dbReference type="PANTHER" id="PTHR42711:SF1">
    <property type="entry name" value="ABC-TRANSPORT PROTEIN, ATP-BINDING COMPONENT"/>
    <property type="match status" value="1"/>
</dbReference>
<accession>A0A942TF12</accession>
<dbReference type="InterPro" id="IPR027417">
    <property type="entry name" value="P-loop_NTPase"/>
</dbReference>
<evidence type="ECO:0000313" key="6">
    <source>
        <dbReference type="Proteomes" id="UP000681414"/>
    </source>
</evidence>
<keyword evidence="3 5" id="KW-0067">ATP-binding</keyword>
<dbReference type="GO" id="GO:0016887">
    <property type="term" value="F:ATP hydrolysis activity"/>
    <property type="evidence" value="ECO:0007669"/>
    <property type="project" value="InterPro"/>
</dbReference>
<dbReference type="EMBL" id="JAGYPG010000002">
    <property type="protein sequence ID" value="MBS4195234.1"/>
    <property type="molecule type" value="Genomic_DNA"/>
</dbReference>